<reference evidence="1" key="1">
    <citation type="journal article" date="2014" name="Front. Microbiol.">
        <title>High frequency of phylogenetically diverse reductive dehalogenase-homologous genes in deep subseafloor sedimentary metagenomes.</title>
        <authorList>
            <person name="Kawai M."/>
            <person name="Futagami T."/>
            <person name="Toyoda A."/>
            <person name="Takaki Y."/>
            <person name="Nishi S."/>
            <person name="Hori S."/>
            <person name="Arai W."/>
            <person name="Tsubouchi T."/>
            <person name="Morono Y."/>
            <person name="Uchiyama I."/>
            <person name="Ito T."/>
            <person name="Fujiyama A."/>
            <person name="Inagaki F."/>
            <person name="Takami H."/>
        </authorList>
    </citation>
    <scope>NUCLEOTIDE SEQUENCE</scope>
    <source>
        <strain evidence="1">Expedition CK06-06</strain>
    </source>
</reference>
<comment type="caution">
    <text evidence="1">The sequence shown here is derived from an EMBL/GenBank/DDBJ whole genome shotgun (WGS) entry which is preliminary data.</text>
</comment>
<dbReference type="AlphaFoldDB" id="X1W2B9"/>
<proteinExistence type="predicted"/>
<name>X1W2B9_9ZZZZ</name>
<organism evidence="1">
    <name type="scientific">marine sediment metagenome</name>
    <dbReference type="NCBI Taxonomy" id="412755"/>
    <lineage>
        <taxon>unclassified sequences</taxon>
        <taxon>metagenomes</taxon>
        <taxon>ecological metagenomes</taxon>
    </lineage>
</organism>
<sequence>KTITAENGFETHVAQLHNIRSNDNHIYSSKRSFRE</sequence>
<feature type="non-terminal residue" evidence="1">
    <location>
        <position position="1"/>
    </location>
</feature>
<protein>
    <submittedName>
        <fullName evidence="1">Uncharacterized protein</fullName>
    </submittedName>
</protein>
<evidence type="ECO:0000313" key="1">
    <source>
        <dbReference type="EMBL" id="GAJ23435.1"/>
    </source>
</evidence>
<dbReference type="EMBL" id="BARW01041263">
    <property type="protein sequence ID" value="GAJ23435.1"/>
    <property type="molecule type" value="Genomic_DNA"/>
</dbReference>
<accession>X1W2B9</accession>
<gene>
    <name evidence="1" type="ORF">S12H4_61891</name>
</gene>